<dbReference type="SMART" id="SM00833">
    <property type="entry name" value="CobW_C"/>
    <property type="match status" value="1"/>
</dbReference>
<evidence type="ECO:0000259" key="7">
    <source>
        <dbReference type="SMART" id="SM00833"/>
    </source>
</evidence>
<comment type="catalytic activity">
    <reaction evidence="6">
        <text>GTP + H2O = GDP + phosphate + H(+)</text>
        <dbReference type="Rhea" id="RHEA:19669"/>
        <dbReference type="ChEBI" id="CHEBI:15377"/>
        <dbReference type="ChEBI" id="CHEBI:15378"/>
        <dbReference type="ChEBI" id="CHEBI:37565"/>
        <dbReference type="ChEBI" id="CHEBI:43474"/>
        <dbReference type="ChEBI" id="CHEBI:58189"/>
    </reaction>
    <physiologicalReaction direction="left-to-right" evidence="6">
        <dbReference type="Rhea" id="RHEA:19670"/>
    </physiologicalReaction>
</comment>
<gene>
    <name evidence="8" type="ORF">GCM10011452_21540</name>
</gene>
<evidence type="ECO:0000256" key="4">
    <source>
        <dbReference type="ARBA" id="ARBA00034320"/>
    </source>
</evidence>
<proteinExistence type="inferred from homology"/>
<dbReference type="Proteomes" id="UP000628984">
    <property type="component" value="Unassembled WGS sequence"/>
</dbReference>
<dbReference type="InterPro" id="IPR011629">
    <property type="entry name" value="CobW-like_C"/>
</dbReference>
<accession>A0A918IVQ1</accession>
<dbReference type="InterPro" id="IPR003495">
    <property type="entry name" value="CobW/HypB/UreG_nucleotide-bd"/>
</dbReference>
<name>A0A918IVQ1_9RHOB</name>
<evidence type="ECO:0000256" key="2">
    <source>
        <dbReference type="ARBA" id="ARBA00022801"/>
    </source>
</evidence>
<keyword evidence="3" id="KW-0143">Chaperone</keyword>
<evidence type="ECO:0000256" key="3">
    <source>
        <dbReference type="ARBA" id="ARBA00023186"/>
    </source>
</evidence>
<organism evidence="8 9">
    <name type="scientific">Gemmobacter lanyuensis</name>
    <dbReference type="NCBI Taxonomy" id="1054497"/>
    <lineage>
        <taxon>Bacteria</taxon>
        <taxon>Pseudomonadati</taxon>
        <taxon>Pseudomonadota</taxon>
        <taxon>Alphaproteobacteria</taxon>
        <taxon>Rhodobacterales</taxon>
        <taxon>Paracoccaceae</taxon>
        <taxon>Gemmobacter</taxon>
    </lineage>
</organism>
<sequence>MKPAPRIPVTLITGYLGAGKTTLLNALLRDPAMGKAAVLINEFGDIGLDHDLIVETTEEMVLLESGCMCCAVRGDLTKALTGLLARRKAGAAQFDRVVIETSGLADPGPILHTLLVEEDLAKGFRMDGVVTLVDAAHGEATLDRGFEAVAQVAMADLVVLTKTDLVPAATVDSLQRRLKGIAPNARQITADHGTVASGALFGLGIPAELSEASAAEAWVNAAPARKPLPALTAFGSQHGLFGAAFTQTQPWAARHDDRIRSVSAVIDQPIHPGLFNIWIDTLIQLRGPDILRFKALIWLEGEEEPYAIHGVQHVFDPPVKLARAPKGDRKSRIVIIGRDLAEGVLEESLAFLNSPAETLR</sequence>
<feature type="domain" description="CobW C-terminal" evidence="7">
    <location>
        <begin position="259"/>
        <end position="352"/>
    </location>
</feature>
<reference evidence="8" key="1">
    <citation type="journal article" date="2014" name="Int. J. Syst. Evol. Microbiol.">
        <title>Complete genome sequence of Corynebacterium casei LMG S-19264T (=DSM 44701T), isolated from a smear-ripened cheese.</title>
        <authorList>
            <consortium name="US DOE Joint Genome Institute (JGI-PGF)"/>
            <person name="Walter F."/>
            <person name="Albersmeier A."/>
            <person name="Kalinowski J."/>
            <person name="Ruckert C."/>
        </authorList>
    </citation>
    <scope>NUCLEOTIDE SEQUENCE</scope>
    <source>
        <strain evidence="8">KCTC 23714</strain>
    </source>
</reference>
<comment type="caution">
    <text evidence="8">The sequence shown here is derived from an EMBL/GenBank/DDBJ whole genome shotgun (WGS) entry which is preliminary data.</text>
</comment>
<evidence type="ECO:0000313" key="8">
    <source>
        <dbReference type="EMBL" id="GGW32803.1"/>
    </source>
</evidence>
<reference evidence="8" key="2">
    <citation type="submission" date="2020-09" db="EMBL/GenBank/DDBJ databases">
        <authorList>
            <person name="Sun Q."/>
            <person name="Kim S."/>
        </authorList>
    </citation>
    <scope>NUCLEOTIDE SEQUENCE</scope>
    <source>
        <strain evidence="8">KCTC 23714</strain>
    </source>
</reference>
<dbReference type="CDD" id="cd03112">
    <property type="entry name" value="CobW-like"/>
    <property type="match status" value="1"/>
</dbReference>
<keyword evidence="2" id="KW-0378">Hydrolase</keyword>
<evidence type="ECO:0000256" key="5">
    <source>
        <dbReference type="ARBA" id="ARBA00045658"/>
    </source>
</evidence>
<dbReference type="InterPro" id="IPR051316">
    <property type="entry name" value="Zinc-reg_GTPase_activator"/>
</dbReference>
<keyword evidence="9" id="KW-1185">Reference proteome</keyword>
<dbReference type="RefSeq" id="WP_189633871.1">
    <property type="nucleotide sequence ID" value="NZ_BMYQ01000006.1"/>
</dbReference>
<dbReference type="AlphaFoldDB" id="A0A918IVQ1"/>
<dbReference type="PANTHER" id="PTHR13748">
    <property type="entry name" value="COBW-RELATED"/>
    <property type="match status" value="1"/>
</dbReference>
<dbReference type="GO" id="GO:0016787">
    <property type="term" value="F:hydrolase activity"/>
    <property type="evidence" value="ECO:0007669"/>
    <property type="project" value="UniProtKB-KW"/>
</dbReference>
<dbReference type="SUPFAM" id="SSF52540">
    <property type="entry name" value="P-loop containing nucleoside triphosphate hydrolases"/>
    <property type="match status" value="1"/>
</dbReference>
<dbReference type="Pfam" id="PF07683">
    <property type="entry name" value="CobW_C"/>
    <property type="match status" value="1"/>
</dbReference>
<dbReference type="SUPFAM" id="SSF90002">
    <property type="entry name" value="Hypothetical protein YjiA, C-terminal domain"/>
    <property type="match status" value="1"/>
</dbReference>
<dbReference type="InterPro" id="IPR027417">
    <property type="entry name" value="P-loop_NTPase"/>
</dbReference>
<dbReference type="Pfam" id="PF02492">
    <property type="entry name" value="cobW"/>
    <property type="match status" value="1"/>
</dbReference>
<dbReference type="Gene3D" id="3.30.1220.10">
    <property type="entry name" value="CobW-like, C-terminal domain"/>
    <property type="match status" value="1"/>
</dbReference>
<dbReference type="EMBL" id="BMYQ01000006">
    <property type="protein sequence ID" value="GGW32803.1"/>
    <property type="molecule type" value="Genomic_DNA"/>
</dbReference>
<comment type="similarity">
    <text evidence="4">Belongs to the SIMIBI class G3E GTPase family. ZNG1 subfamily.</text>
</comment>
<comment type="function">
    <text evidence="5">Zinc chaperone that directly transfers zinc cofactor to target proteins, thereby activating them. Zinc is transferred from the CXCC motif in the GTPase domain to the zinc binding site in target proteins in a process requiring GTP hydrolysis.</text>
</comment>
<evidence type="ECO:0000256" key="6">
    <source>
        <dbReference type="ARBA" id="ARBA00049117"/>
    </source>
</evidence>
<evidence type="ECO:0000313" key="9">
    <source>
        <dbReference type="Proteomes" id="UP000628984"/>
    </source>
</evidence>
<protein>
    <submittedName>
        <fullName evidence="8">ATP-binding protein</fullName>
    </submittedName>
</protein>
<dbReference type="GO" id="GO:0005524">
    <property type="term" value="F:ATP binding"/>
    <property type="evidence" value="ECO:0007669"/>
    <property type="project" value="UniProtKB-KW"/>
</dbReference>
<dbReference type="InterPro" id="IPR036627">
    <property type="entry name" value="CobW-likC_sf"/>
</dbReference>
<dbReference type="Gene3D" id="3.40.50.300">
    <property type="entry name" value="P-loop containing nucleotide triphosphate hydrolases"/>
    <property type="match status" value="1"/>
</dbReference>
<keyword evidence="8" id="KW-0067">ATP-binding</keyword>
<keyword evidence="1" id="KW-0547">Nucleotide-binding</keyword>
<evidence type="ECO:0000256" key="1">
    <source>
        <dbReference type="ARBA" id="ARBA00022741"/>
    </source>
</evidence>